<sequence>MYAGPSTPNAPIILPICTICLRQHRHTMPVIQFPVRRTWDDKYNTHCKRINKAIHTRNSGITLCSLWQCECGCHEKHNHMHRCSGCGATTHGASKCPRAQNVTTTNTI</sequence>
<evidence type="ECO:0000313" key="1">
    <source>
        <dbReference type="EMBL" id="KIK77762.1"/>
    </source>
</evidence>
<keyword evidence="2" id="KW-1185">Reference proteome</keyword>
<name>A0A0D0C3L4_9AGAM</name>
<dbReference type="EMBL" id="KN826841">
    <property type="protein sequence ID" value="KIK77762.1"/>
    <property type="molecule type" value="Genomic_DNA"/>
</dbReference>
<proteinExistence type="predicted"/>
<dbReference type="HOGENOM" id="CLU_131643_2_0_1"/>
<evidence type="ECO:0000313" key="2">
    <source>
        <dbReference type="Proteomes" id="UP000054538"/>
    </source>
</evidence>
<organism evidence="1 2">
    <name type="scientific">Paxillus rubicundulus Ve08.2h10</name>
    <dbReference type="NCBI Taxonomy" id="930991"/>
    <lineage>
        <taxon>Eukaryota</taxon>
        <taxon>Fungi</taxon>
        <taxon>Dikarya</taxon>
        <taxon>Basidiomycota</taxon>
        <taxon>Agaricomycotina</taxon>
        <taxon>Agaricomycetes</taxon>
        <taxon>Agaricomycetidae</taxon>
        <taxon>Boletales</taxon>
        <taxon>Paxilineae</taxon>
        <taxon>Paxillaceae</taxon>
        <taxon>Paxillus</taxon>
    </lineage>
</organism>
<dbReference type="OrthoDB" id="2158839at2759"/>
<dbReference type="AlphaFoldDB" id="A0A0D0C3L4"/>
<dbReference type="InParanoid" id="A0A0D0C3L4"/>
<reference evidence="2" key="2">
    <citation type="submission" date="2015-01" db="EMBL/GenBank/DDBJ databases">
        <title>Evolutionary Origins and Diversification of the Mycorrhizal Mutualists.</title>
        <authorList>
            <consortium name="DOE Joint Genome Institute"/>
            <consortium name="Mycorrhizal Genomics Consortium"/>
            <person name="Kohler A."/>
            <person name="Kuo A."/>
            <person name="Nagy L.G."/>
            <person name="Floudas D."/>
            <person name="Copeland A."/>
            <person name="Barry K.W."/>
            <person name="Cichocki N."/>
            <person name="Veneault-Fourrey C."/>
            <person name="LaButti K."/>
            <person name="Lindquist E.A."/>
            <person name="Lipzen A."/>
            <person name="Lundell T."/>
            <person name="Morin E."/>
            <person name="Murat C."/>
            <person name="Riley R."/>
            <person name="Ohm R."/>
            <person name="Sun H."/>
            <person name="Tunlid A."/>
            <person name="Henrissat B."/>
            <person name="Grigoriev I.V."/>
            <person name="Hibbett D.S."/>
            <person name="Martin F."/>
        </authorList>
    </citation>
    <scope>NUCLEOTIDE SEQUENCE [LARGE SCALE GENOMIC DNA]</scope>
    <source>
        <strain evidence="2">Ve08.2h10</strain>
    </source>
</reference>
<dbReference type="Proteomes" id="UP000054538">
    <property type="component" value="Unassembled WGS sequence"/>
</dbReference>
<protein>
    <submittedName>
        <fullName evidence="1">Uncharacterized protein</fullName>
    </submittedName>
</protein>
<reference evidence="1 2" key="1">
    <citation type="submission" date="2014-04" db="EMBL/GenBank/DDBJ databases">
        <authorList>
            <consortium name="DOE Joint Genome Institute"/>
            <person name="Kuo A."/>
            <person name="Kohler A."/>
            <person name="Jargeat P."/>
            <person name="Nagy L.G."/>
            <person name="Floudas D."/>
            <person name="Copeland A."/>
            <person name="Barry K.W."/>
            <person name="Cichocki N."/>
            <person name="Veneault-Fourrey C."/>
            <person name="LaButti K."/>
            <person name="Lindquist E.A."/>
            <person name="Lipzen A."/>
            <person name="Lundell T."/>
            <person name="Morin E."/>
            <person name="Murat C."/>
            <person name="Sun H."/>
            <person name="Tunlid A."/>
            <person name="Henrissat B."/>
            <person name="Grigoriev I.V."/>
            <person name="Hibbett D.S."/>
            <person name="Martin F."/>
            <person name="Nordberg H.P."/>
            <person name="Cantor M.N."/>
            <person name="Hua S.X."/>
        </authorList>
    </citation>
    <scope>NUCLEOTIDE SEQUENCE [LARGE SCALE GENOMIC DNA]</scope>
    <source>
        <strain evidence="1 2">Ve08.2h10</strain>
    </source>
</reference>
<accession>A0A0D0C3L4</accession>
<gene>
    <name evidence="1" type="ORF">PAXRUDRAFT_165788</name>
</gene>